<name>A3NTM7_BURP0</name>
<dbReference type="HOGENOM" id="CLU_219325_0_0_4"/>
<dbReference type="Proteomes" id="UP000006738">
    <property type="component" value="Chromosome I"/>
</dbReference>
<proteinExistence type="predicted"/>
<gene>
    <name evidence="1" type="ordered locus">BURPS1106A_1425</name>
</gene>
<dbReference type="AlphaFoldDB" id="A3NTM7"/>
<accession>A3NTM7</accession>
<dbReference type="KEGG" id="bpl:BURPS1106A_1425"/>
<dbReference type="EMBL" id="CP000572">
    <property type="protein sequence ID" value="ABN91615.1"/>
    <property type="molecule type" value="Genomic_DNA"/>
</dbReference>
<protein>
    <submittedName>
        <fullName evidence="1">Uncharacterized protein</fullName>
    </submittedName>
</protein>
<evidence type="ECO:0000313" key="2">
    <source>
        <dbReference type="Proteomes" id="UP000006738"/>
    </source>
</evidence>
<organism evidence="1 2">
    <name type="scientific">Burkholderia pseudomallei (strain 1106a)</name>
    <dbReference type="NCBI Taxonomy" id="357348"/>
    <lineage>
        <taxon>Bacteria</taxon>
        <taxon>Pseudomonadati</taxon>
        <taxon>Pseudomonadota</taxon>
        <taxon>Betaproteobacteria</taxon>
        <taxon>Burkholderiales</taxon>
        <taxon>Burkholderiaceae</taxon>
        <taxon>Burkholderia</taxon>
        <taxon>pseudomallei group</taxon>
    </lineage>
</organism>
<evidence type="ECO:0000313" key="1">
    <source>
        <dbReference type="EMBL" id="ABN91615.1"/>
    </source>
</evidence>
<sequence length="40" mass="4592">MATKLVVHDVGLQSHCEFRDLLFERRAYAGRYLPDAALND</sequence>
<reference evidence="1 2" key="1">
    <citation type="submission" date="2007-02" db="EMBL/GenBank/DDBJ databases">
        <authorList>
            <person name="DeShazer D."/>
            <person name="Woods D.E."/>
            <person name="Nierman W.C."/>
        </authorList>
    </citation>
    <scope>NUCLEOTIDE SEQUENCE [LARGE SCALE GENOMIC DNA]</scope>
    <source>
        <strain evidence="1 2">1106a</strain>
    </source>
</reference>